<dbReference type="AlphaFoldDB" id="A0A1H8KSB5"/>
<protein>
    <submittedName>
        <fullName evidence="1">Type VI secretion system protein ImpM</fullName>
    </submittedName>
</protein>
<dbReference type="Gene3D" id="3.40.1730.10">
    <property type="entry name" value="pa0076 domain"/>
    <property type="match status" value="1"/>
</dbReference>
<evidence type="ECO:0000313" key="1">
    <source>
        <dbReference type="EMBL" id="SEN95755.1"/>
    </source>
</evidence>
<gene>
    <name evidence="1" type="ORF">SAMN04489859_102430</name>
</gene>
<dbReference type="OrthoDB" id="9801841at2"/>
<dbReference type="EMBL" id="FODE01000024">
    <property type="protein sequence ID" value="SEN95755.1"/>
    <property type="molecule type" value="Genomic_DNA"/>
</dbReference>
<dbReference type="InterPro" id="IPR017748">
    <property type="entry name" value="TagF"/>
</dbReference>
<dbReference type="NCBIfam" id="TIGR03373">
    <property type="entry name" value="VI_minor_4"/>
    <property type="match status" value="1"/>
</dbReference>
<dbReference type="InterPro" id="IPR038225">
    <property type="entry name" value="TagF_sf"/>
</dbReference>
<dbReference type="Proteomes" id="UP000199054">
    <property type="component" value="Unassembled WGS sequence"/>
</dbReference>
<reference evidence="1 2" key="1">
    <citation type="submission" date="2016-10" db="EMBL/GenBank/DDBJ databases">
        <authorList>
            <person name="de Groot N.N."/>
        </authorList>
    </citation>
    <scope>NUCLEOTIDE SEQUENCE [LARGE SCALE GENOMIC DNA]</scope>
    <source>
        <strain evidence="1 2">DSM 8512</strain>
    </source>
</reference>
<dbReference type="RefSeq" id="WP_090614234.1">
    <property type="nucleotide sequence ID" value="NZ_CP067126.1"/>
</dbReference>
<proteinExistence type="predicted"/>
<dbReference type="PIRSF" id="PIRSF029287">
    <property type="entry name" value="UCP029287"/>
    <property type="match status" value="1"/>
</dbReference>
<evidence type="ECO:0000313" key="2">
    <source>
        <dbReference type="Proteomes" id="UP000199054"/>
    </source>
</evidence>
<sequence length="235" mass="24736">MSTEHRLTTGEAGLYGKHPGFGDFIAAGLPEAVFATLGDWLQAVLGDWRAAAGDGWQAAFDAAPNLGFWIGAGLIGGAPLRGVWAPSRDRAGRRFPLLVLQSGGGSPVLEPGQDFHQAARRAIDALAEARHFDPRDAASRLRAELPAPPDQPAPDWPTFWAVNPQLPVEALLGQLREADHLHATSGRSYWWFANGEQGPSGLLSCQGWPGASEMGWLIGGGGTFAPTGNLDGGTA</sequence>
<keyword evidence="2" id="KW-1185">Reference proteome</keyword>
<organism evidence="1 2">
    <name type="scientific">Paracoccus alcaliphilus</name>
    <dbReference type="NCBI Taxonomy" id="34002"/>
    <lineage>
        <taxon>Bacteria</taxon>
        <taxon>Pseudomonadati</taxon>
        <taxon>Pseudomonadota</taxon>
        <taxon>Alphaproteobacteria</taxon>
        <taxon>Rhodobacterales</taxon>
        <taxon>Paracoccaceae</taxon>
        <taxon>Paracoccus</taxon>
    </lineage>
</organism>
<accession>A0A1H8KSB5</accession>
<name>A0A1H8KSB5_9RHOB</name>
<dbReference type="STRING" id="34002.SAMN04489859_102430"/>
<dbReference type="Pfam" id="PF09867">
    <property type="entry name" value="TagF_N"/>
    <property type="match status" value="1"/>
</dbReference>